<gene>
    <name evidence="3" type="ORF">G5C65_20400</name>
</gene>
<feature type="signal peptide" evidence="1">
    <location>
        <begin position="1"/>
        <end position="18"/>
    </location>
</feature>
<accession>A0A6G4X1Y2</accession>
<dbReference type="Pfam" id="PF13400">
    <property type="entry name" value="Tad"/>
    <property type="match status" value="1"/>
</dbReference>
<feature type="chain" id="PRO_5026047538" description="Putative Flp pilus-assembly TadG-like N-terminal domain-containing protein" evidence="1">
    <location>
        <begin position="19"/>
        <end position="177"/>
    </location>
</feature>
<name>A0A6G4X1Y2_9ACTN</name>
<evidence type="ECO:0000313" key="4">
    <source>
        <dbReference type="Proteomes" id="UP000477722"/>
    </source>
</evidence>
<dbReference type="AlphaFoldDB" id="A0A6G4X1Y2"/>
<protein>
    <recommendedName>
        <fullName evidence="2">Putative Flp pilus-assembly TadG-like N-terminal domain-containing protein</fullName>
    </recommendedName>
</protein>
<reference evidence="3 4" key="1">
    <citation type="submission" date="2020-02" db="EMBL/GenBank/DDBJ databases">
        <title>Whole-genome analyses of novel actinobacteria.</title>
        <authorList>
            <person name="Sahin N."/>
            <person name="Tatar D."/>
        </authorList>
    </citation>
    <scope>NUCLEOTIDE SEQUENCE [LARGE SCALE GENOMIC DNA]</scope>
    <source>
        <strain evidence="3 4">SB3404</strain>
    </source>
</reference>
<dbReference type="EMBL" id="JAAKZZ010000219">
    <property type="protein sequence ID" value="NGO70671.1"/>
    <property type="molecule type" value="Genomic_DNA"/>
</dbReference>
<proteinExistence type="predicted"/>
<evidence type="ECO:0000259" key="2">
    <source>
        <dbReference type="Pfam" id="PF13400"/>
    </source>
</evidence>
<evidence type="ECO:0000256" key="1">
    <source>
        <dbReference type="SAM" id="SignalP"/>
    </source>
</evidence>
<feature type="domain" description="Putative Flp pilus-assembly TadG-like N-terminal" evidence="2">
    <location>
        <begin position="1"/>
        <end position="38"/>
    </location>
</feature>
<dbReference type="Proteomes" id="UP000477722">
    <property type="component" value="Unassembled WGS sequence"/>
</dbReference>
<dbReference type="InterPro" id="IPR028087">
    <property type="entry name" value="Tad_N"/>
</dbReference>
<comment type="caution">
    <text evidence="3">The sequence shown here is derived from an EMBL/GenBank/DDBJ whole genome shotgun (WGS) entry which is preliminary data.</text>
</comment>
<evidence type="ECO:0000313" key="3">
    <source>
        <dbReference type="EMBL" id="NGO70671.1"/>
    </source>
</evidence>
<organism evidence="3 4">
    <name type="scientific">Streptomyces boncukensis</name>
    <dbReference type="NCBI Taxonomy" id="2711219"/>
    <lineage>
        <taxon>Bacteria</taxon>
        <taxon>Bacillati</taxon>
        <taxon>Actinomycetota</taxon>
        <taxon>Actinomycetes</taxon>
        <taxon>Kitasatosporales</taxon>
        <taxon>Streptomycetaceae</taxon>
        <taxon>Streptomyces</taxon>
    </lineage>
</organism>
<keyword evidence="4" id="KW-1185">Reference proteome</keyword>
<sequence length="177" mass="18833">MMAILLFAAFAFFAVAQASTVRNGGQSAADAAALAAAQEDRDELLEGFLEALGDGEAWRDWLDGIPARTGDGCGAAERFAGRNRSDVLSCDRITRGGDSGYTVRVRTRFDTGRTLVPGTDNKKAEATATAVVQPRCRAEQDSDIIELTCDGDDVTIDPDDEDLALEPADLFDVVLAD</sequence>
<keyword evidence="1" id="KW-0732">Signal</keyword>